<gene>
    <name evidence="1" type="ORF">BN2614_LOCUS2</name>
</gene>
<dbReference type="AlphaFoldDB" id="A0A9X9LPI3"/>
<evidence type="ECO:0000313" key="2">
    <source>
        <dbReference type="Proteomes" id="UP000269945"/>
    </source>
</evidence>
<evidence type="ECO:0000313" key="1">
    <source>
        <dbReference type="EMBL" id="VCW78592.1"/>
    </source>
</evidence>
<reference evidence="1 2" key="1">
    <citation type="submission" date="2018-10" db="EMBL/GenBank/DDBJ databases">
        <authorList>
            <person name="Ekblom R."/>
            <person name="Jareborg N."/>
        </authorList>
    </citation>
    <scope>NUCLEOTIDE SEQUENCE [LARGE SCALE GENOMIC DNA]</scope>
    <source>
        <tissue evidence="1">Muscle</tissue>
    </source>
</reference>
<comment type="caution">
    <text evidence="1">The sequence shown here is derived from an EMBL/GenBank/DDBJ whole genome shotgun (WGS) entry which is preliminary data.</text>
</comment>
<dbReference type="Proteomes" id="UP000269945">
    <property type="component" value="Unassembled WGS sequence"/>
</dbReference>
<sequence length="32" mass="3753">MNRYKHSAVEMLHVRTDWDNDGDSEGHQRNPG</sequence>
<accession>A0A9X9LPI3</accession>
<protein>
    <submittedName>
        <fullName evidence="1">Uncharacterized protein</fullName>
    </submittedName>
</protein>
<name>A0A9X9LPI3_GULGU</name>
<keyword evidence="2" id="KW-1185">Reference proteome</keyword>
<dbReference type="EMBL" id="CYRY02010333">
    <property type="protein sequence ID" value="VCW78592.1"/>
    <property type="molecule type" value="Genomic_DNA"/>
</dbReference>
<organism evidence="1 2">
    <name type="scientific">Gulo gulo</name>
    <name type="common">Wolverine</name>
    <name type="synonym">Gluton</name>
    <dbReference type="NCBI Taxonomy" id="48420"/>
    <lineage>
        <taxon>Eukaryota</taxon>
        <taxon>Metazoa</taxon>
        <taxon>Chordata</taxon>
        <taxon>Craniata</taxon>
        <taxon>Vertebrata</taxon>
        <taxon>Euteleostomi</taxon>
        <taxon>Mammalia</taxon>
        <taxon>Eutheria</taxon>
        <taxon>Laurasiatheria</taxon>
        <taxon>Carnivora</taxon>
        <taxon>Caniformia</taxon>
        <taxon>Musteloidea</taxon>
        <taxon>Mustelidae</taxon>
        <taxon>Guloninae</taxon>
        <taxon>Gulo</taxon>
    </lineage>
</organism>
<proteinExistence type="predicted"/>